<comment type="caution">
    <text evidence="1">The sequence shown here is derived from an EMBL/GenBank/DDBJ whole genome shotgun (WGS) entry which is preliminary data.</text>
</comment>
<dbReference type="AlphaFoldDB" id="A0A256G8X1"/>
<organism evidence="1 2">
    <name type="scientific">Brucella pseudogrignonensis</name>
    <dbReference type="NCBI Taxonomy" id="419475"/>
    <lineage>
        <taxon>Bacteria</taxon>
        <taxon>Pseudomonadati</taxon>
        <taxon>Pseudomonadota</taxon>
        <taxon>Alphaproteobacteria</taxon>
        <taxon>Hyphomicrobiales</taxon>
        <taxon>Brucellaceae</taxon>
        <taxon>Brucella/Ochrobactrum group</taxon>
        <taxon>Brucella</taxon>
    </lineage>
</organism>
<proteinExistence type="predicted"/>
<reference evidence="1 2" key="1">
    <citation type="submission" date="2017-07" db="EMBL/GenBank/DDBJ databases">
        <title>Phylogenetic study on the rhizospheric bacterium Ochrobactrum sp. A44.</title>
        <authorList>
            <person name="Krzyzanowska D.M."/>
            <person name="Ossowicki A."/>
            <person name="Rajewska M."/>
            <person name="Maciag T."/>
            <person name="Kaczynski Z."/>
            <person name="Czerwicka M."/>
            <person name="Jafra S."/>
        </authorList>
    </citation>
    <scope>NUCLEOTIDE SEQUENCE [LARGE SCALE GENOMIC DNA]</scope>
    <source>
        <strain evidence="1 2">CCUG 30717</strain>
    </source>
</reference>
<sequence length="97" mass="10955">MIEMKNFLPKMKILHENRAARPDLETVLIVRYRYALGGGQPRLALLDSLMKLSSRPSLKLLVVNRGGCWLAFPGWHSLSPFKNCVPNPPIGSRFPNL</sequence>
<evidence type="ECO:0000313" key="2">
    <source>
        <dbReference type="Proteomes" id="UP000216188"/>
    </source>
</evidence>
<gene>
    <name evidence="1" type="ORF">CEV34_3528</name>
</gene>
<dbReference type="EMBL" id="NNRM01000039">
    <property type="protein sequence ID" value="OYR23524.1"/>
    <property type="molecule type" value="Genomic_DNA"/>
</dbReference>
<dbReference type="Proteomes" id="UP000216188">
    <property type="component" value="Unassembled WGS sequence"/>
</dbReference>
<keyword evidence="2" id="KW-1185">Reference proteome</keyword>
<protein>
    <submittedName>
        <fullName evidence="1">Uncharacterized protein</fullName>
    </submittedName>
</protein>
<name>A0A256G8X1_9HYPH</name>
<evidence type="ECO:0000313" key="1">
    <source>
        <dbReference type="EMBL" id="OYR23524.1"/>
    </source>
</evidence>
<accession>A0A256G8X1</accession>